<dbReference type="EMBL" id="CP080034">
    <property type="protein sequence ID" value="QYC11513.1"/>
    <property type="molecule type" value="Genomic_DNA"/>
</dbReference>
<dbReference type="Proteomes" id="UP000824334">
    <property type="component" value="Chromosome"/>
</dbReference>
<evidence type="ECO:0000313" key="2">
    <source>
        <dbReference type="Proteomes" id="UP000824334"/>
    </source>
</evidence>
<protein>
    <recommendedName>
        <fullName evidence="3">DUF4214 domain-containing protein</fullName>
    </recommendedName>
</protein>
<organism evidence="1 2">
    <name type="scientific">Brevundimonas nasdae</name>
    <dbReference type="NCBI Taxonomy" id="172043"/>
    <lineage>
        <taxon>Bacteria</taxon>
        <taxon>Pseudomonadati</taxon>
        <taxon>Pseudomonadota</taxon>
        <taxon>Alphaproteobacteria</taxon>
        <taxon>Caulobacterales</taxon>
        <taxon>Caulobacteraceae</taxon>
        <taxon>Brevundimonas</taxon>
    </lineage>
</organism>
<proteinExistence type="predicted"/>
<dbReference type="GeneID" id="94374792"/>
<accession>A0ABX8TJW2</accession>
<gene>
    <name evidence="1" type="ORF">KWG56_05925</name>
</gene>
<name>A0ABX8TJW2_9CAUL</name>
<reference evidence="1 2" key="1">
    <citation type="submission" date="2021-07" db="EMBL/GenBank/DDBJ databases">
        <title>Isolation and characterization of bacteria from a gold mining with a capacity of golden bioaccumulation.</title>
        <authorList>
            <person name="Yang X.J."/>
        </authorList>
    </citation>
    <scope>NUCLEOTIDE SEQUENCE [LARGE SCALE GENOMIC DNA]</scope>
    <source>
        <strain evidence="1 2">Au29</strain>
    </source>
</reference>
<sequence length="398" mass="43029">MEPVPDEARFAALKEGYEMAASAGADATTPGVRRSVRNRQPVAIVASRAFIPADLRTCSPRASDILFPRGRDVAVLLDVSTSAEKQDFIAVWYQRDVSPGELLTFQDLLVYSSDAWDAKYPPYFRLRLVDVSAERNTAVGALLGQIRSSSDTITSMIGAAGAAPIVSIGALAADQVLANDHNRSLVDFTFQLYGAHLLGEAGGMPLGVLQTGGMLITAPPCGETNDYWSHSYQYDHRLNRVLNDAGVVQSSPFILTTVLTADLAVPQIVRTRSNEIVRRLTDPQVVQSELGEAQQDAAKLVNALGALSEREAFRRRPSKEAFKILVERVGRLMPDLDAVEAGFLLDAFYQTTGSSQVDADGYAAWLTRCSAAAAFNEESARFVVDKAVKGTDGAPCWI</sequence>
<keyword evidence="2" id="KW-1185">Reference proteome</keyword>
<evidence type="ECO:0008006" key="3">
    <source>
        <dbReference type="Google" id="ProtNLM"/>
    </source>
</evidence>
<dbReference type="RefSeq" id="WP_219354092.1">
    <property type="nucleotide sequence ID" value="NZ_CP080034.1"/>
</dbReference>
<evidence type="ECO:0000313" key="1">
    <source>
        <dbReference type="EMBL" id="QYC11513.1"/>
    </source>
</evidence>